<dbReference type="Gene3D" id="3.40.50.2000">
    <property type="entry name" value="Glycogen Phosphorylase B"/>
    <property type="match status" value="2"/>
</dbReference>
<comment type="similarity">
    <text evidence="1">Belongs to the UDP-glycosyltransferase family.</text>
</comment>
<evidence type="ECO:0000256" key="1">
    <source>
        <dbReference type="ARBA" id="ARBA00009995"/>
    </source>
</evidence>
<protein>
    <recommendedName>
        <fullName evidence="5">Glycosyltransferase</fullName>
    </recommendedName>
</protein>
<dbReference type="PANTHER" id="PTHR11926:SF1392">
    <property type="entry name" value="GLYCOSYLTRANSFERASE"/>
    <property type="match status" value="1"/>
</dbReference>
<name>A0AAQ3PN05_PASNO</name>
<reference evidence="3 4" key="1">
    <citation type="submission" date="2024-02" db="EMBL/GenBank/DDBJ databases">
        <title>High-quality chromosome-scale genome assembly of Pensacola bahiagrass (Paspalum notatum Flugge var. saurae).</title>
        <authorList>
            <person name="Vega J.M."/>
            <person name="Podio M."/>
            <person name="Orjuela J."/>
            <person name="Siena L.A."/>
            <person name="Pessino S.C."/>
            <person name="Combes M.C."/>
            <person name="Mariac C."/>
            <person name="Albertini E."/>
            <person name="Pupilli F."/>
            <person name="Ortiz J.P.A."/>
            <person name="Leblanc O."/>
        </authorList>
    </citation>
    <scope>NUCLEOTIDE SEQUENCE [LARGE SCALE GENOMIC DNA]</scope>
    <source>
        <strain evidence="3">R1</strain>
        <tissue evidence="3">Leaf</tissue>
    </source>
</reference>
<dbReference type="CDD" id="cd03784">
    <property type="entry name" value="GT1_Gtf-like"/>
    <property type="match status" value="1"/>
</dbReference>
<dbReference type="EMBL" id="CP144745">
    <property type="protein sequence ID" value="WVZ49792.1"/>
    <property type="molecule type" value="Genomic_DNA"/>
</dbReference>
<evidence type="ECO:0000256" key="2">
    <source>
        <dbReference type="ARBA" id="ARBA00022679"/>
    </source>
</evidence>
<dbReference type="AlphaFoldDB" id="A0AAQ3PN05"/>
<proteinExistence type="inferred from homology"/>
<keyword evidence="2" id="KW-0808">Transferase</keyword>
<organism evidence="3 4">
    <name type="scientific">Paspalum notatum var. saurae</name>
    <dbReference type="NCBI Taxonomy" id="547442"/>
    <lineage>
        <taxon>Eukaryota</taxon>
        <taxon>Viridiplantae</taxon>
        <taxon>Streptophyta</taxon>
        <taxon>Embryophyta</taxon>
        <taxon>Tracheophyta</taxon>
        <taxon>Spermatophyta</taxon>
        <taxon>Magnoliopsida</taxon>
        <taxon>Liliopsida</taxon>
        <taxon>Poales</taxon>
        <taxon>Poaceae</taxon>
        <taxon>PACMAD clade</taxon>
        <taxon>Panicoideae</taxon>
        <taxon>Andropogonodae</taxon>
        <taxon>Paspaleae</taxon>
        <taxon>Paspalinae</taxon>
        <taxon>Paspalum</taxon>
    </lineage>
</organism>
<dbReference type="GO" id="GO:0080043">
    <property type="term" value="F:quercetin 3-O-glucosyltransferase activity"/>
    <property type="evidence" value="ECO:0007669"/>
    <property type="project" value="TreeGrafter"/>
</dbReference>
<dbReference type="Proteomes" id="UP001341281">
    <property type="component" value="Chromosome 01"/>
</dbReference>
<dbReference type="PANTHER" id="PTHR11926">
    <property type="entry name" value="GLUCOSYL/GLUCURONOSYL TRANSFERASES"/>
    <property type="match status" value="1"/>
</dbReference>
<gene>
    <name evidence="3" type="ORF">U9M48_001119</name>
</gene>
<dbReference type="InterPro" id="IPR002213">
    <property type="entry name" value="UDP_glucos_trans"/>
</dbReference>
<sequence length="587" mass="62698">MRVPALWLAVFPTSTRDAALLCTTARRSPGSSCAAGVGACSGGRFVPGERENARSRREAHRLQVATKRNGPGHENREATISKTATLQELAGLPARGREGGREMAAQAHVLLFPWPLQGHINPMLHLASALLDAGGLHVSFLHTEHNLRRLALARAPPHHPRLRLLSFPDGLPDDHPRSAGGLMEIFESMRTAGTAAFRALLRAELAGPAPAVTCVVADGVMPFAISAAEEMGVPALAFRTESACGFLAYLSVPRLLELGETPVPSDEQVRGVPGMEGLLVLRRRDLPRVVPGSADAADPVPVLLTIADTVARCAESRAVILNTAASMEGPALARIAPRMRGQVFAVGPLHARPAAVERARLWREDGDHGGCAAWLDGHDDRSVVYMNLGSLEMVSSEQLDELLHGLVAAGYAFLCVLRPDMVHHMTSWHEIQAAAAAVAGAGDRALVVEWAVHRDLHYVLGHRAVGCFLTHAGWNSVLEAAVEGVPVVCWPFFADQQTVSRFVGAVWKTGLDMKDVCDRAVVARMVREAMEAPGMRAAAQAMARQLRLDVAQGGSSASRLERLVAFITELSAVQTPPEDVDSSSLAA</sequence>
<dbReference type="GO" id="GO:0080044">
    <property type="term" value="F:quercetin 7-O-glucosyltransferase activity"/>
    <property type="evidence" value="ECO:0007669"/>
    <property type="project" value="TreeGrafter"/>
</dbReference>
<accession>A0AAQ3PN05</accession>
<evidence type="ECO:0000313" key="3">
    <source>
        <dbReference type="EMBL" id="WVZ49792.1"/>
    </source>
</evidence>
<keyword evidence="4" id="KW-1185">Reference proteome</keyword>
<dbReference type="Pfam" id="PF00201">
    <property type="entry name" value="UDPGT"/>
    <property type="match status" value="1"/>
</dbReference>
<evidence type="ECO:0000313" key="4">
    <source>
        <dbReference type="Proteomes" id="UP001341281"/>
    </source>
</evidence>
<dbReference type="SUPFAM" id="SSF53756">
    <property type="entry name" value="UDP-Glycosyltransferase/glycogen phosphorylase"/>
    <property type="match status" value="1"/>
</dbReference>
<evidence type="ECO:0008006" key="5">
    <source>
        <dbReference type="Google" id="ProtNLM"/>
    </source>
</evidence>